<keyword evidence="1" id="KW-0813">Transport</keyword>
<dbReference type="SUPFAM" id="SSF57652">
    <property type="entry name" value="HIPIP (high potential iron protein)"/>
    <property type="match status" value="1"/>
</dbReference>
<dbReference type="PATRIC" id="fig|1076.23.peg.6092"/>
<dbReference type="InterPro" id="IPR036369">
    <property type="entry name" value="HIPIP_sf"/>
</dbReference>
<dbReference type="GO" id="GO:0009055">
    <property type="term" value="F:electron transfer activity"/>
    <property type="evidence" value="ECO:0007669"/>
    <property type="project" value="InterPro"/>
</dbReference>
<dbReference type="GO" id="GO:0051539">
    <property type="term" value="F:4 iron, 4 sulfur cluster binding"/>
    <property type="evidence" value="ECO:0007669"/>
    <property type="project" value="UniProtKB-KW"/>
</dbReference>
<evidence type="ECO:0000256" key="3">
    <source>
        <dbReference type="ARBA" id="ARBA00022723"/>
    </source>
</evidence>
<evidence type="ECO:0000256" key="6">
    <source>
        <dbReference type="ARBA" id="ARBA00023014"/>
    </source>
</evidence>
<dbReference type="InterPro" id="IPR006311">
    <property type="entry name" value="TAT_signal"/>
</dbReference>
<gene>
    <name evidence="8" type="ORF">OO17_24870</name>
</gene>
<dbReference type="GO" id="GO:0046872">
    <property type="term" value="F:metal ion binding"/>
    <property type="evidence" value="ECO:0007669"/>
    <property type="project" value="UniProtKB-KW"/>
</dbReference>
<organism evidence="8 9">
    <name type="scientific">Rhodopseudomonas palustris</name>
    <dbReference type="NCBI Taxonomy" id="1076"/>
    <lineage>
        <taxon>Bacteria</taxon>
        <taxon>Pseudomonadati</taxon>
        <taxon>Pseudomonadota</taxon>
        <taxon>Alphaproteobacteria</taxon>
        <taxon>Hyphomicrobiales</taxon>
        <taxon>Nitrobacteraceae</taxon>
        <taxon>Rhodopseudomonas</taxon>
    </lineage>
</organism>
<keyword evidence="3" id="KW-0479">Metal-binding</keyword>
<dbReference type="EMBL" id="JXXE01000583">
    <property type="protein sequence ID" value="KIZ36316.1"/>
    <property type="molecule type" value="Genomic_DNA"/>
</dbReference>
<keyword evidence="6" id="KW-0411">Iron-sulfur</keyword>
<dbReference type="RefSeq" id="WP_044416878.1">
    <property type="nucleotide sequence ID" value="NZ_JXXE01000583.1"/>
</dbReference>
<keyword evidence="4" id="KW-0249">Electron transport</keyword>
<keyword evidence="2" id="KW-0004">4Fe-4S</keyword>
<name>A0A0D7E6Y9_RHOPL</name>
<dbReference type="PROSITE" id="PS51318">
    <property type="entry name" value="TAT"/>
    <property type="match status" value="1"/>
</dbReference>
<dbReference type="Gene3D" id="4.10.490.10">
    <property type="entry name" value="High potential iron-sulphur protein"/>
    <property type="match status" value="1"/>
</dbReference>
<dbReference type="PROSITE" id="PS51373">
    <property type="entry name" value="HIPIP"/>
    <property type="match status" value="1"/>
</dbReference>
<evidence type="ECO:0000259" key="7">
    <source>
        <dbReference type="PROSITE" id="PS51373"/>
    </source>
</evidence>
<comment type="caution">
    <text evidence="8">The sequence shown here is derived from an EMBL/GenBank/DDBJ whole genome shotgun (WGS) entry which is preliminary data.</text>
</comment>
<evidence type="ECO:0000313" key="9">
    <source>
        <dbReference type="Proteomes" id="UP000032515"/>
    </source>
</evidence>
<evidence type="ECO:0000256" key="4">
    <source>
        <dbReference type="ARBA" id="ARBA00022982"/>
    </source>
</evidence>
<sequence>MKHPSHLSNDALSRRRLLRRGAYAAGAAALFGVAATAVEAQVAKKASQRDAGYQTSPSGGKSCATCRQFKPPSSCITVEGSISPSGYCRLYAKKA</sequence>
<dbReference type="Proteomes" id="UP000032515">
    <property type="component" value="Unassembled WGS sequence"/>
</dbReference>
<reference evidence="8 9" key="1">
    <citation type="submission" date="2014-11" db="EMBL/GenBank/DDBJ databases">
        <title>Genomics and ecophysiology of heterotrophic nitrogen fixing bacteria isolated from estuarine surface water.</title>
        <authorList>
            <person name="Bentzon-Tilia M."/>
            <person name="Severin I."/>
            <person name="Hansen L.H."/>
            <person name="Riemann L."/>
        </authorList>
    </citation>
    <scope>NUCLEOTIDE SEQUENCE [LARGE SCALE GENOMIC DNA]</scope>
    <source>
        <strain evidence="8 9">BAL398</strain>
    </source>
</reference>
<evidence type="ECO:0000313" key="8">
    <source>
        <dbReference type="EMBL" id="KIZ36316.1"/>
    </source>
</evidence>
<keyword evidence="5" id="KW-0408">Iron</keyword>
<evidence type="ECO:0000256" key="2">
    <source>
        <dbReference type="ARBA" id="ARBA00022485"/>
    </source>
</evidence>
<dbReference type="OrthoDB" id="5334781at2"/>
<feature type="domain" description="High potential iron-sulfur proteins family profile" evidence="7">
    <location>
        <begin position="34"/>
        <end position="95"/>
    </location>
</feature>
<accession>A0A0D7E6Y9</accession>
<dbReference type="AlphaFoldDB" id="A0A0D7E6Y9"/>
<evidence type="ECO:0000256" key="5">
    <source>
        <dbReference type="ARBA" id="ARBA00023004"/>
    </source>
</evidence>
<evidence type="ECO:0000256" key="1">
    <source>
        <dbReference type="ARBA" id="ARBA00022448"/>
    </source>
</evidence>
<protein>
    <submittedName>
        <fullName evidence="8">High potential iron sulfur protein</fullName>
    </submittedName>
</protein>
<dbReference type="InterPro" id="IPR000170">
    <property type="entry name" value="High_potential_FeS_prot"/>
</dbReference>
<proteinExistence type="predicted"/>
<dbReference type="GO" id="GO:0019646">
    <property type="term" value="P:aerobic electron transport chain"/>
    <property type="evidence" value="ECO:0007669"/>
    <property type="project" value="InterPro"/>
</dbReference>